<feature type="non-terminal residue" evidence="1">
    <location>
        <position position="51"/>
    </location>
</feature>
<proteinExistence type="predicted"/>
<dbReference type="GO" id="GO:0005524">
    <property type="term" value="F:ATP binding"/>
    <property type="evidence" value="ECO:0007669"/>
    <property type="project" value="UniProtKB-KW"/>
</dbReference>
<keyword evidence="1" id="KW-0547">Nucleotide-binding</keyword>
<dbReference type="EMBL" id="VIFK01000349">
    <property type="protein sequence ID" value="TQE96271.1"/>
    <property type="molecule type" value="Genomic_DNA"/>
</dbReference>
<dbReference type="AlphaFoldDB" id="A0A540VHV2"/>
<comment type="caution">
    <text evidence="1">The sequence shown here is derived from an EMBL/GenBank/DDBJ whole genome shotgun (WGS) entry which is preliminary data.</text>
</comment>
<reference evidence="1 2" key="1">
    <citation type="submission" date="2019-06" db="EMBL/GenBank/DDBJ databases">
        <title>Metagenome assembled Genome of Spiribacter salinus SL48-SHIP from the microbial mat of Salt Lake 48 (Novosibirsk region, Russia).</title>
        <authorList>
            <person name="Shipova A."/>
            <person name="Rozanov A.S."/>
            <person name="Bryanskaya A.V."/>
            <person name="Peltek S.E."/>
        </authorList>
    </citation>
    <scope>NUCLEOTIDE SEQUENCE [LARGE SCALE GENOMIC DNA]</scope>
    <source>
        <strain evidence="1">SL48-SHIP-2</strain>
    </source>
</reference>
<organism evidence="1 2">
    <name type="scientific">Spiribacter salinus</name>
    <dbReference type="NCBI Taxonomy" id="1335746"/>
    <lineage>
        <taxon>Bacteria</taxon>
        <taxon>Pseudomonadati</taxon>
        <taxon>Pseudomonadota</taxon>
        <taxon>Gammaproteobacteria</taxon>
        <taxon>Chromatiales</taxon>
        <taxon>Ectothiorhodospiraceae</taxon>
        <taxon>Spiribacter</taxon>
    </lineage>
</organism>
<keyword evidence="1" id="KW-0067">ATP-binding</keyword>
<protein>
    <submittedName>
        <fullName evidence="1">ABC transporter ATP-binding protein</fullName>
    </submittedName>
</protein>
<evidence type="ECO:0000313" key="2">
    <source>
        <dbReference type="Proteomes" id="UP000315400"/>
    </source>
</evidence>
<name>A0A540VHV2_9GAMM</name>
<sequence>MKVQVRNRCSDYNSYRAARVKSLFNAETGANFDLDAEFGIEVDGDWQIGVV</sequence>
<evidence type="ECO:0000313" key="1">
    <source>
        <dbReference type="EMBL" id="TQE96271.1"/>
    </source>
</evidence>
<gene>
    <name evidence="1" type="ORF">FKY71_16685</name>
</gene>
<accession>A0A540VHV2</accession>
<dbReference type="Proteomes" id="UP000315400">
    <property type="component" value="Unassembled WGS sequence"/>
</dbReference>